<dbReference type="Proteomes" id="UP000256373">
    <property type="component" value="Unassembled WGS sequence"/>
</dbReference>
<proteinExistence type="predicted"/>
<dbReference type="InterPro" id="IPR051815">
    <property type="entry name" value="Molybdate_resp_trans_reg"/>
</dbReference>
<evidence type="ECO:0000313" key="2">
    <source>
        <dbReference type="Proteomes" id="UP000256373"/>
    </source>
</evidence>
<dbReference type="InterPro" id="IPR036388">
    <property type="entry name" value="WH-like_DNA-bd_sf"/>
</dbReference>
<sequence>MKKDINLLMRHWVFVDGQKFFGPGRMELLEGIEETGSIVKAAKAMGMSYKKAWAMVDALNTLGSQPYVITQKGGQQGGGAQLTDQAKQVIIAYKQLTGKLTEVLEAEKELIKLI</sequence>
<dbReference type="EMBL" id="QNUL01000043">
    <property type="protein sequence ID" value="REA55975.1"/>
    <property type="molecule type" value="Genomic_DNA"/>
</dbReference>
<dbReference type="Gene3D" id="1.10.10.10">
    <property type="entry name" value="Winged helix-like DNA-binding domain superfamily/Winged helix DNA-binding domain"/>
    <property type="match status" value="1"/>
</dbReference>
<dbReference type="PANTHER" id="PTHR30432">
    <property type="entry name" value="TRANSCRIPTIONAL REGULATOR MODE"/>
    <property type="match status" value="1"/>
</dbReference>
<keyword evidence="2" id="KW-1185">Reference proteome</keyword>
<organism evidence="1 2">
    <name type="scientific">Dyadobacter luteus</name>
    <dbReference type="NCBI Taxonomy" id="2259619"/>
    <lineage>
        <taxon>Bacteria</taxon>
        <taxon>Pseudomonadati</taxon>
        <taxon>Bacteroidota</taxon>
        <taxon>Cytophagia</taxon>
        <taxon>Cytophagales</taxon>
        <taxon>Spirosomataceae</taxon>
        <taxon>Dyadobacter</taxon>
    </lineage>
</organism>
<evidence type="ECO:0000313" key="1">
    <source>
        <dbReference type="EMBL" id="REA55975.1"/>
    </source>
</evidence>
<dbReference type="InterPro" id="IPR036390">
    <property type="entry name" value="WH_DNA-bd_sf"/>
</dbReference>
<accession>A0A3D8Y349</accession>
<reference evidence="1 2" key="1">
    <citation type="submission" date="2018-07" db="EMBL/GenBank/DDBJ databases">
        <title>Dyadobacter roseus sp. nov., isolated from rose rhizosphere soil.</title>
        <authorList>
            <person name="Chen L."/>
        </authorList>
    </citation>
    <scope>NUCLEOTIDE SEQUENCE [LARGE SCALE GENOMIC DNA]</scope>
    <source>
        <strain evidence="1 2">RS19</strain>
    </source>
</reference>
<protein>
    <submittedName>
        <fullName evidence="1">ModE family transcriptional regulator</fullName>
    </submittedName>
</protein>
<name>A0A3D8Y349_9BACT</name>
<dbReference type="OrthoDB" id="9805928at2"/>
<dbReference type="RefSeq" id="WP_115834208.1">
    <property type="nucleotide sequence ID" value="NZ_QNUL01000043.1"/>
</dbReference>
<dbReference type="PANTHER" id="PTHR30432:SF1">
    <property type="entry name" value="DNA-BINDING TRANSCRIPTIONAL DUAL REGULATOR MODE"/>
    <property type="match status" value="1"/>
</dbReference>
<dbReference type="SUPFAM" id="SSF46785">
    <property type="entry name" value="Winged helix' DNA-binding domain"/>
    <property type="match status" value="1"/>
</dbReference>
<gene>
    <name evidence="1" type="ORF">DSL64_27650</name>
</gene>
<dbReference type="AlphaFoldDB" id="A0A3D8Y349"/>
<comment type="caution">
    <text evidence="1">The sequence shown here is derived from an EMBL/GenBank/DDBJ whole genome shotgun (WGS) entry which is preliminary data.</text>
</comment>